<dbReference type="Gene3D" id="3.90.25.10">
    <property type="entry name" value="UDP-galactose 4-epimerase, domain 1"/>
    <property type="match status" value="1"/>
</dbReference>
<dbReference type="Proteomes" id="UP001595692">
    <property type="component" value="Unassembled WGS sequence"/>
</dbReference>
<dbReference type="EC" id="1.6.5.2" evidence="2"/>
<evidence type="ECO:0000313" key="2">
    <source>
        <dbReference type="EMBL" id="MFC3913885.1"/>
    </source>
</evidence>
<evidence type="ECO:0000259" key="1">
    <source>
        <dbReference type="Pfam" id="PF13460"/>
    </source>
</evidence>
<dbReference type="GO" id="GO:0003955">
    <property type="term" value="F:NAD(P)H dehydrogenase (quinone) activity"/>
    <property type="evidence" value="ECO:0007669"/>
    <property type="project" value="UniProtKB-EC"/>
</dbReference>
<dbReference type="InterPro" id="IPR016040">
    <property type="entry name" value="NAD(P)-bd_dom"/>
</dbReference>
<dbReference type="Gene3D" id="3.40.50.720">
    <property type="entry name" value="NAD(P)-binding Rossmann-like Domain"/>
    <property type="match status" value="1"/>
</dbReference>
<dbReference type="PANTHER" id="PTHR47129:SF1">
    <property type="entry name" value="NMRA-LIKE DOMAIN-CONTAINING PROTEIN"/>
    <property type="match status" value="1"/>
</dbReference>
<protein>
    <submittedName>
        <fullName evidence="2">SDR family oxidoreductase</fullName>
        <ecNumber evidence="2">1.6.5.2</ecNumber>
    </submittedName>
</protein>
<evidence type="ECO:0000313" key="3">
    <source>
        <dbReference type="Proteomes" id="UP001595692"/>
    </source>
</evidence>
<accession>A0ABV8CNU8</accession>
<dbReference type="CDD" id="cd05269">
    <property type="entry name" value="TMR_SDR_a"/>
    <property type="match status" value="1"/>
</dbReference>
<reference evidence="3" key="1">
    <citation type="journal article" date="2019" name="Int. J. Syst. Evol. Microbiol.">
        <title>The Global Catalogue of Microorganisms (GCM) 10K type strain sequencing project: providing services to taxonomists for standard genome sequencing and annotation.</title>
        <authorList>
            <consortium name="The Broad Institute Genomics Platform"/>
            <consortium name="The Broad Institute Genome Sequencing Center for Infectious Disease"/>
            <person name="Wu L."/>
            <person name="Ma J."/>
        </authorList>
    </citation>
    <scope>NUCLEOTIDE SEQUENCE [LARGE SCALE GENOMIC DNA]</scope>
    <source>
        <strain evidence="3">CCUG 54939</strain>
    </source>
</reference>
<proteinExistence type="predicted"/>
<dbReference type="EMBL" id="JBHSAF010000014">
    <property type="protein sequence ID" value="MFC3913885.1"/>
    <property type="molecule type" value="Genomic_DNA"/>
</dbReference>
<dbReference type="InterPro" id="IPR052718">
    <property type="entry name" value="NmrA-type_oxidoreductase"/>
</dbReference>
<dbReference type="RefSeq" id="WP_377152299.1">
    <property type="nucleotide sequence ID" value="NZ_JBHSAF010000014.1"/>
</dbReference>
<dbReference type="Pfam" id="PF13460">
    <property type="entry name" value="NAD_binding_10"/>
    <property type="match status" value="1"/>
</dbReference>
<organism evidence="2 3">
    <name type="scientific">Pseudaeromonas sharmana</name>
    <dbReference type="NCBI Taxonomy" id="328412"/>
    <lineage>
        <taxon>Bacteria</taxon>
        <taxon>Pseudomonadati</taxon>
        <taxon>Pseudomonadota</taxon>
        <taxon>Gammaproteobacteria</taxon>
        <taxon>Aeromonadales</taxon>
        <taxon>Aeromonadaceae</taxon>
        <taxon>Pseudaeromonas</taxon>
    </lineage>
</organism>
<keyword evidence="2" id="KW-0560">Oxidoreductase</keyword>
<sequence length="284" mass="29743">MIVVTGASGQLGRLVIESLLQRVPAEQIVAAVRSPHKVADLAARGVVVRRADYSDAASLRSAFSGARKVLLISGNEIGQRLPQHAAVIDAAKAAGVPWLFYTSLLHADVSPLGLAEEHRQTEQLIRDSGLNHVLLRNGWYTENYLASIPAALSHQAFLGCAGDGLIASAARADYAEAAAVALTREQATGTLYELAGDEAYTLAQFSAAIAEAAGKPVVYQDLPQVEFAAVLEQAGLPPAFAQLLADSDVGASQGGLFDDSHTLSQLIGHATTPWQAMIATAIGQ</sequence>
<comment type="caution">
    <text evidence="2">The sequence shown here is derived from an EMBL/GenBank/DDBJ whole genome shotgun (WGS) entry which is preliminary data.</text>
</comment>
<keyword evidence="3" id="KW-1185">Reference proteome</keyword>
<feature type="domain" description="NAD(P)-binding" evidence="1">
    <location>
        <begin position="6"/>
        <end position="144"/>
    </location>
</feature>
<dbReference type="SUPFAM" id="SSF51735">
    <property type="entry name" value="NAD(P)-binding Rossmann-fold domains"/>
    <property type="match status" value="1"/>
</dbReference>
<name>A0ABV8CNU8_9GAMM</name>
<dbReference type="PANTHER" id="PTHR47129">
    <property type="entry name" value="QUINONE OXIDOREDUCTASE 2"/>
    <property type="match status" value="1"/>
</dbReference>
<gene>
    <name evidence="2" type="ORF">ACFOSS_10460</name>
</gene>
<dbReference type="InterPro" id="IPR036291">
    <property type="entry name" value="NAD(P)-bd_dom_sf"/>
</dbReference>